<gene>
    <name evidence="1" type="ordered locus">VV2_0618</name>
</gene>
<evidence type="ECO:0000313" key="2">
    <source>
        <dbReference type="Proteomes" id="UP000002275"/>
    </source>
</evidence>
<dbReference type="KEGG" id="vvu:VV2_0618"/>
<sequence>MKRQDLTSKAACKFKGIAYSKHKMPVATNLLGHTCVEYFFHSMRVGAIKYDLNIAQGDVRQEIFEYIEVDYNRRRRHSALKYLCLVNFEQQNVA</sequence>
<dbReference type="PANTHER" id="PTHR46889">
    <property type="entry name" value="TRANSPOSASE INSF FOR INSERTION SEQUENCE IS3B-RELATED"/>
    <property type="match status" value="1"/>
</dbReference>
<reference evidence="2" key="1">
    <citation type="submission" date="2002-12" db="EMBL/GenBank/DDBJ databases">
        <title>Complete genome sequence of Vibrio vulnificus CMCP6.</title>
        <authorList>
            <person name="Rhee J.H."/>
            <person name="Kim S.Y."/>
            <person name="Chung S.S."/>
            <person name="Kim J.J."/>
            <person name="Moon Y.H."/>
            <person name="Jeong H."/>
            <person name="Choy H.E."/>
        </authorList>
    </citation>
    <scope>NUCLEOTIDE SEQUENCE [LARGE SCALE GENOMIC DNA]</scope>
    <source>
        <strain evidence="2">CMCP6</strain>
    </source>
</reference>
<evidence type="ECO:0000313" key="1">
    <source>
        <dbReference type="EMBL" id="AAO07563.1"/>
    </source>
</evidence>
<dbReference type="PANTHER" id="PTHR46889:SF4">
    <property type="entry name" value="TRANSPOSASE INSO FOR INSERTION SEQUENCE ELEMENT IS911B-RELATED"/>
    <property type="match status" value="1"/>
</dbReference>
<organism evidence="1 2">
    <name type="scientific">Vibrio vulnificus (strain CMCP6)</name>
    <dbReference type="NCBI Taxonomy" id="216895"/>
    <lineage>
        <taxon>Bacteria</taxon>
        <taxon>Pseudomonadati</taxon>
        <taxon>Pseudomonadota</taxon>
        <taxon>Gammaproteobacteria</taxon>
        <taxon>Vibrionales</taxon>
        <taxon>Vibrionaceae</taxon>
        <taxon>Vibrio</taxon>
    </lineage>
</organism>
<name>A0A3Q0KYJ8_VIBVU</name>
<reference evidence="1 2" key="2">
    <citation type="journal article" date="2003" name="Infect. Immun.">
        <title>Characterization and pathogenic significance of Vibrio vulnificus antigens preferentially expressed in septicemic patients.</title>
        <authorList>
            <person name="Kim Y.R."/>
            <person name="Lee S.E."/>
            <person name="Kim C.M."/>
            <person name="Kim S.Y."/>
            <person name="Shin E.K."/>
            <person name="Shin D.H."/>
            <person name="Chung S.S."/>
            <person name="Choy H.E."/>
            <person name="Progulske-Fox A."/>
            <person name="Hillman J.D."/>
            <person name="Handfield M."/>
            <person name="Rhee J.H."/>
        </authorList>
    </citation>
    <scope>NUCLEOTIDE SEQUENCE [LARGE SCALE GENOMIC DNA]</scope>
    <source>
        <strain evidence="1 2">CMCP6</strain>
    </source>
</reference>
<proteinExistence type="predicted"/>
<reference evidence="1 2" key="3">
    <citation type="journal article" date="2011" name="Mol. Syst. Biol.">
        <title>Integrative genome-scale metabolic analysis of Vibrio vulnificus for drug targeting and discovery.</title>
        <authorList>
            <person name="Kim H.U."/>
            <person name="Kim S.Y."/>
            <person name="Jeong H."/>
            <person name="Kim T.Y."/>
            <person name="Kim J.J."/>
            <person name="Choy H.E."/>
            <person name="Yi K.Y."/>
            <person name="Rhee J.H."/>
            <person name="Lee S.Y."/>
        </authorList>
    </citation>
    <scope>NUCLEOTIDE SEQUENCE [LARGE SCALE GENOMIC DNA]</scope>
    <source>
        <strain evidence="1 2">CMCP6</strain>
    </source>
</reference>
<dbReference type="AlphaFoldDB" id="A0A3Q0KYJ8"/>
<accession>A0A3Q0KYJ8</accession>
<dbReference type="Proteomes" id="UP000002275">
    <property type="component" value="Chromosome II"/>
</dbReference>
<dbReference type="EMBL" id="AE016796">
    <property type="protein sequence ID" value="AAO07563.1"/>
    <property type="molecule type" value="Genomic_DNA"/>
</dbReference>
<protein>
    <submittedName>
        <fullName evidence="1">Transposase</fullName>
    </submittedName>
</protein>
<dbReference type="InterPro" id="IPR050900">
    <property type="entry name" value="Transposase_IS3/IS150/IS904"/>
</dbReference>
<dbReference type="GO" id="GO:0015074">
    <property type="term" value="P:DNA integration"/>
    <property type="evidence" value="ECO:0007669"/>
    <property type="project" value="InterPro"/>
</dbReference>